<keyword evidence="2" id="KW-1227">Viral tail protein</keyword>
<dbReference type="Pfam" id="PF13884">
    <property type="entry name" value="Peptidase_S74"/>
    <property type="match status" value="1"/>
</dbReference>
<evidence type="ECO:0000256" key="1">
    <source>
        <dbReference type="ARBA" id="ARBA00004328"/>
    </source>
</evidence>
<keyword evidence="6" id="KW-1185">Reference proteome</keyword>
<dbReference type="EMBL" id="MF893341">
    <property type="protein sequence ID" value="ATN92938.1"/>
    <property type="molecule type" value="Genomic_DNA"/>
</dbReference>
<evidence type="ECO:0000313" key="5">
    <source>
        <dbReference type="EMBL" id="ATN92938.1"/>
    </source>
</evidence>
<reference evidence="5 6" key="1">
    <citation type="journal article" date="2018" name="Arch. Virol.">
        <title>Genomic characterization of the novel Ralstonia phage RPSC1.</title>
        <authorList>
            <person name="Liao M."/>
        </authorList>
    </citation>
    <scope>NUCLEOTIDE SEQUENCE [LARGE SCALE GENOMIC DNA]</scope>
</reference>
<evidence type="ECO:0000256" key="3">
    <source>
        <dbReference type="ARBA" id="ARBA00022844"/>
    </source>
</evidence>
<name>A0A2Z2U7S4_9CAUD</name>
<feature type="domain" description="Peptidase S74" evidence="4">
    <location>
        <begin position="457"/>
        <end position="550"/>
    </location>
</feature>
<gene>
    <name evidence="5" type="ORF">RPSC1_7</name>
</gene>
<protein>
    <submittedName>
        <fullName evidence="5">Tail fibers protein</fullName>
    </submittedName>
</protein>
<dbReference type="InterPro" id="IPR005604">
    <property type="entry name" value="Phage_T7_tail_fibre-like_N"/>
</dbReference>
<dbReference type="InterPro" id="IPR030392">
    <property type="entry name" value="S74_ICA"/>
</dbReference>
<organism evidence="5 6">
    <name type="scientific">Ralstonia phage RPSC1</name>
    <dbReference type="NCBI Taxonomy" id="2041351"/>
    <lineage>
        <taxon>Viruses</taxon>
        <taxon>Duplodnaviria</taxon>
        <taxon>Heunggongvirae</taxon>
        <taxon>Uroviricota</taxon>
        <taxon>Caudoviricetes</taxon>
        <taxon>Autographivirales</taxon>
        <taxon>Autotranscriptaviridae</taxon>
        <taxon>Stompelvirus</taxon>
        <taxon>Stompelvirus RPSC1</taxon>
    </lineage>
</organism>
<evidence type="ECO:0000313" key="6">
    <source>
        <dbReference type="Proteomes" id="UP000258840"/>
    </source>
</evidence>
<dbReference type="Proteomes" id="UP000258840">
    <property type="component" value="Segment"/>
</dbReference>
<accession>A0A2Z2U7S4</accession>
<evidence type="ECO:0000259" key="4">
    <source>
        <dbReference type="PROSITE" id="PS51688"/>
    </source>
</evidence>
<dbReference type="PROSITE" id="PS51688">
    <property type="entry name" value="ICA"/>
    <property type="match status" value="1"/>
</dbReference>
<dbReference type="GO" id="GO:0098015">
    <property type="term" value="C:virus tail"/>
    <property type="evidence" value="ECO:0007669"/>
    <property type="project" value="UniProtKB-KW"/>
</dbReference>
<dbReference type="Pfam" id="PF03906">
    <property type="entry name" value="Phage_T7_tail"/>
    <property type="match status" value="1"/>
</dbReference>
<proteinExistence type="predicted"/>
<sequence length="550" mass="58098">MDFEYLARKFVQVTLIGDTRRVLNFMTEFTFANATSVRTSQAWGPTQGFRTIEIRRVTSATERLVNFNDGSILRASDLNLAEVQTIHIAQEARDLAADTLGADDFGNLDARGRRIVNVGTPVQGSDAMTYGVYTSDRAGLLVFRNEAEGFRNEARDYAYQAGQYATQSQTYAGQSADSAFQAGQYRTEAGSYSNISRDYSIASGNSATAAAGSASAAAISAANAAAAAAPATELVNKVDNAVAKSNAAEATANAASAAVANKQDKLGFWPVEQTGATKLALTWGSDSFGGVMRGIVNGSDYGPIASTIRQNRWTDQQQYATTLWARHDAEERVRNTGSSGTERGGWGASSSECFLVMNAARSSWVLTLSNGGNLGITGDIKAGRDVQAGAAVRAPNITAAGEAGASGRIYLAWGGGDRYCTIDSSNMINWVDAAKSSNVGQLSNSGIWYGSEFVMGSDARLKDSWQPLTPSFVMDLAGVKAGSYRLKATGERSVGIEAQSLAKVMPEAVTANDKGILHVNVGGAAMAAVVYLAREVLRLSERVAALENSK</sequence>
<evidence type="ECO:0000256" key="2">
    <source>
        <dbReference type="ARBA" id="ARBA00022732"/>
    </source>
</evidence>
<comment type="subcellular location">
    <subcellularLocation>
        <location evidence="1">Virion</location>
    </subcellularLocation>
</comment>
<keyword evidence="3" id="KW-0946">Virion</keyword>